<dbReference type="AlphaFoldDB" id="A0A3D8P463"/>
<dbReference type="PANTHER" id="PTHR42953:SF3">
    <property type="entry name" value="HIGH-AFFINITY ZINC UPTAKE SYSTEM PROTEIN ZNUA"/>
    <property type="match status" value="1"/>
</dbReference>
<dbReference type="Gene3D" id="3.40.50.1980">
    <property type="entry name" value="Nitrogenase molybdenum iron protein domain"/>
    <property type="match status" value="2"/>
</dbReference>
<proteinExistence type="inferred from homology"/>
<evidence type="ECO:0000256" key="5">
    <source>
        <dbReference type="SAM" id="Coils"/>
    </source>
</evidence>
<feature type="signal peptide" evidence="6">
    <location>
        <begin position="1"/>
        <end position="23"/>
    </location>
</feature>
<organism evidence="7 8">
    <name type="scientific">Ammonifex thiophilus</name>
    <dbReference type="NCBI Taxonomy" id="444093"/>
    <lineage>
        <taxon>Bacteria</taxon>
        <taxon>Bacillati</taxon>
        <taxon>Bacillota</taxon>
        <taxon>Clostridia</taxon>
        <taxon>Thermoanaerobacterales</taxon>
        <taxon>Thermoanaerobacteraceae</taxon>
        <taxon>Ammonifex</taxon>
    </lineage>
</organism>
<dbReference type="Pfam" id="PF01297">
    <property type="entry name" value="ZnuA"/>
    <property type="match status" value="1"/>
</dbReference>
<comment type="caution">
    <text evidence="7">The sequence shown here is derived from an EMBL/GenBank/DDBJ whole genome shotgun (WGS) entry which is preliminary data.</text>
</comment>
<dbReference type="GO" id="GO:0030001">
    <property type="term" value="P:metal ion transport"/>
    <property type="evidence" value="ECO:0007669"/>
    <property type="project" value="InterPro"/>
</dbReference>
<dbReference type="CDD" id="cd01017">
    <property type="entry name" value="AdcA"/>
    <property type="match status" value="1"/>
</dbReference>
<dbReference type="Proteomes" id="UP000256329">
    <property type="component" value="Unassembled WGS sequence"/>
</dbReference>
<evidence type="ECO:0000256" key="4">
    <source>
        <dbReference type="RuleBase" id="RU003512"/>
    </source>
</evidence>
<dbReference type="EMBL" id="QSLN01000003">
    <property type="protein sequence ID" value="RDV83942.1"/>
    <property type="molecule type" value="Genomic_DNA"/>
</dbReference>
<evidence type="ECO:0000313" key="7">
    <source>
        <dbReference type="EMBL" id="RDV83942.1"/>
    </source>
</evidence>
<sequence>MKRWLALGLVVLLVVLAGCRAPAPTGREKPAKLSVVATFFPLADFVRQVGGDRVEVTCLVPPGVSVHDWEPSPGDLTKIMQAKLFVYNGAGLEPWVGKVLPEYKGKAVEAVKGIRLLTFAEVGGGSEAHHSEAHHHHHGEIDPHAWLDPVNAQQYVKNILEGLIAVDPEGADYYRQRAKAYEEQLQELDRAYREAAAHFKHRELVVSHAAFGYLAKRYNLEQIPIAGLSPQAEPSPAKLAELVRLVKERQIKYVFFESPSNPRVAETLAREAGVKALVLSPVAGLTPEEKSGAKGYLEVMRDNLRVLQQALGE</sequence>
<dbReference type="SUPFAM" id="SSF53807">
    <property type="entry name" value="Helical backbone' metal receptor"/>
    <property type="match status" value="1"/>
</dbReference>
<dbReference type="GO" id="GO:0007155">
    <property type="term" value="P:cell adhesion"/>
    <property type="evidence" value="ECO:0007669"/>
    <property type="project" value="InterPro"/>
</dbReference>
<feature type="coiled-coil region" evidence="5">
    <location>
        <begin position="171"/>
        <end position="198"/>
    </location>
</feature>
<evidence type="ECO:0000256" key="2">
    <source>
        <dbReference type="ARBA" id="ARBA00022448"/>
    </source>
</evidence>
<evidence type="ECO:0000256" key="3">
    <source>
        <dbReference type="ARBA" id="ARBA00022729"/>
    </source>
</evidence>
<dbReference type="PRINTS" id="PR00691">
    <property type="entry name" value="ADHESINB"/>
</dbReference>
<reference evidence="7 8" key="1">
    <citation type="submission" date="2018-08" db="EMBL/GenBank/DDBJ databases">
        <title>Form III RuBisCO-mediated autotrophy in Thermodesulfobium bacteria.</title>
        <authorList>
            <person name="Toshchakov S.V."/>
            <person name="Kublanov I.V."/>
            <person name="Frolov E."/>
            <person name="Bonch-Osmolovskaya E.A."/>
            <person name="Tourova T.P."/>
            <person name="Chernych N.A."/>
            <person name="Lebedinsky A.V."/>
        </authorList>
    </citation>
    <scope>NUCLEOTIDE SEQUENCE [LARGE SCALE GENOMIC DNA]</scope>
    <source>
        <strain evidence="7 8">SR</strain>
    </source>
</reference>
<evidence type="ECO:0000256" key="1">
    <source>
        <dbReference type="ARBA" id="ARBA00011028"/>
    </source>
</evidence>
<keyword evidence="5" id="KW-0175">Coiled coil</keyword>
<evidence type="ECO:0000256" key="6">
    <source>
        <dbReference type="SAM" id="SignalP"/>
    </source>
</evidence>
<evidence type="ECO:0000313" key="8">
    <source>
        <dbReference type="Proteomes" id="UP000256329"/>
    </source>
</evidence>
<dbReference type="InterPro" id="IPR006127">
    <property type="entry name" value="ZnuA-like"/>
</dbReference>
<dbReference type="PROSITE" id="PS51257">
    <property type="entry name" value="PROKAR_LIPOPROTEIN"/>
    <property type="match status" value="1"/>
</dbReference>
<dbReference type="OrthoDB" id="9810636at2"/>
<gene>
    <name evidence="7" type="ORF">DXX99_03660</name>
</gene>
<protein>
    <submittedName>
        <fullName evidence="7">Zinc ABC transporter substrate-binding protein</fullName>
    </submittedName>
</protein>
<dbReference type="PANTHER" id="PTHR42953">
    <property type="entry name" value="HIGH-AFFINITY ZINC UPTAKE SYSTEM PROTEIN ZNUA-RELATED"/>
    <property type="match status" value="1"/>
</dbReference>
<accession>A0A3D8P463</accession>
<dbReference type="PRINTS" id="PR00690">
    <property type="entry name" value="ADHESNFAMILY"/>
</dbReference>
<keyword evidence="3 6" id="KW-0732">Signal</keyword>
<dbReference type="InterPro" id="IPR006129">
    <property type="entry name" value="AdhesinB"/>
</dbReference>
<dbReference type="RefSeq" id="WP_115792161.1">
    <property type="nucleotide sequence ID" value="NZ_QSLN01000003.1"/>
</dbReference>
<feature type="chain" id="PRO_5017562986" evidence="6">
    <location>
        <begin position="24"/>
        <end position="313"/>
    </location>
</feature>
<dbReference type="GO" id="GO:0046872">
    <property type="term" value="F:metal ion binding"/>
    <property type="evidence" value="ECO:0007669"/>
    <property type="project" value="InterPro"/>
</dbReference>
<dbReference type="InterPro" id="IPR050492">
    <property type="entry name" value="Bact_metal-bind_prot9"/>
</dbReference>
<name>A0A3D8P463_9THEO</name>
<keyword evidence="2 4" id="KW-0813">Transport</keyword>
<keyword evidence="8" id="KW-1185">Reference proteome</keyword>
<dbReference type="InterPro" id="IPR006128">
    <property type="entry name" value="Lipoprotein_PsaA-like"/>
</dbReference>
<comment type="similarity">
    <text evidence="1 4">Belongs to the bacterial solute-binding protein 9 family.</text>
</comment>